<dbReference type="CDD" id="cd00070">
    <property type="entry name" value="GLECT"/>
    <property type="match status" value="1"/>
</dbReference>
<sequence>MNFRSFAINLQCGPTIEHHDDIAFHFNVRFDGYCLVMNHYYGRSWWQEERDESRLPIKEGESFEAVILCRLNSIKVSINNTHFYEFKHRLPYQRITYITIVEDVILKSISFEDA</sequence>
<dbReference type="STRING" id="151549.A0A4C1XN65"/>
<accession>A0A4C1XN65</accession>
<gene>
    <name evidence="4" type="primary">LGALS4</name>
    <name evidence="4" type="ORF">EVAR_82025_1</name>
</gene>
<dbReference type="SMART" id="SM00276">
    <property type="entry name" value="GLECT"/>
    <property type="match status" value="1"/>
</dbReference>
<dbReference type="Pfam" id="PF00337">
    <property type="entry name" value="Gal-bind_lectin"/>
    <property type="match status" value="1"/>
</dbReference>
<dbReference type="PANTHER" id="PTHR11346">
    <property type="entry name" value="GALECTIN"/>
    <property type="match status" value="1"/>
</dbReference>
<proteinExistence type="predicted"/>
<dbReference type="OrthoDB" id="6251307at2759"/>
<keyword evidence="1 2" id="KW-0430">Lectin</keyword>
<dbReference type="SUPFAM" id="SSF49899">
    <property type="entry name" value="Concanavalin A-like lectins/glucanases"/>
    <property type="match status" value="1"/>
</dbReference>
<evidence type="ECO:0000256" key="2">
    <source>
        <dbReference type="RuleBase" id="RU102079"/>
    </source>
</evidence>
<dbReference type="EMBL" id="BGZK01000876">
    <property type="protein sequence ID" value="GBP63665.1"/>
    <property type="molecule type" value="Genomic_DNA"/>
</dbReference>
<protein>
    <recommendedName>
        <fullName evidence="2">Galectin</fullName>
    </recommendedName>
</protein>
<name>A0A4C1XN65_EUMVA</name>
<dbReference type="InterPro" id="IPR001079">
    <property type="entry name" value="Galectin_CRD"/>
</dbReference>
<dbReference type="GO" id="GO:0030246">
    <property type="term" value="F:carbohydrate binding"/>
    <property type="evidence" value="ECO:0007669"/>
    <property type="project" value="UniProtKB-UniRule"/>
</dbReference>
<evidence type="ECO:0000313" key="4">
    <source>
        <dbReference type="EMBL" id="GBP63665.1"/>
    </source>
</evidence>
<feature type="domain" description="Galectin" evidence="3">
    <location>
        <begin position="1"/>
        <end position="112"/>
    </location>
</feature>
<evidence type="ECO:0000259" key="3">
    <source>
        <dbReference type="PROSITE" id="PS51304"/>
    </source>
</evidence>
<organism evidence="4 5">
    <name type="scientific">Eumeta variegata</name>
    <name type="common">Bagworm moth</name>
    <name type="synonym">Eumeta japonica</name>
    <dbReference type="NCBI Taxonomy" id="151549"/>
    <lineage>
        <taxon>Eukaryota</taxon>
        <taxon>Metazoa</taxon>
        <taxon>Ecdysozoa</taxon>
        <taxon>Arthropoda</taxon>
        <taxon>Hexapoda</taxon>
        <taxon>Insecta</taxon>
        <taxon>Pterygota</taxon>
        <taxon>Neoptera</taxon>
        <taxon>Endopterygota</taxon>
        <taxon>Lepidoptera</taxon>
        <taxon>Glossata</taxon>
        <taxon>Ditrysia</taxon>
        <taxon>Tineoidea</taxon>
        <taxon>Psychidae</taxon>
        <taxon>Oiketicinae</taxon>
        <taxon>Eumeta</taxon>
    </lineage>
</organism>
<dbReference type="GO" id="GO:0016936">
    <property type="term" value="F:galactoside binding"/>
    <property type="evidence" value="ECO:0007669"/>
    <property type="project" value="TreeGrafter"/>
</dbReference>
<evidence type="ECO:0000256" key="1">
    <source>
        <dbReference type="ARBA" id="ARBA00022734"/>
    </source>
</evidence>
<dbReference type="Gene3D" id="2.60.120.200">
    <property type="match status" value="1"/>
</dbReference>
<evidence type="ECO:0000313" key="5">
    <source>
        <dbReference type="Proteomes" id="UP000299102"/>
    </source>
</evidence>
<dbReference type="InterPro" id="IPR044156">
    <property type="entry name" value="Galectin-like"/>
</dbReference>
<dbReference type="Proteomes" id="UP000299102">
    <property type="component" value="Unassembled WGS sequence"/>
</dbReference>
<dbReference type="SMART" id="SM00908">
    <property type="entry name" value="Gal-bind_lectin"/>
    <property type="match status" value="1"/>
</dbReference>
<dbReference type="InterPro" id="IPR013320">
    <property type="entry name" value="ConA-like_dom_sf"/>
</dbReference>
<dbReference type="PROSITE" id="PS51304">
    <property type="entry name" value="GALECTIN"/>
    <property type="match status" value="1"/>
</dbReference>
<dbReference type="AlphaFoldDB" id="A0A4C1XN65"/>
<dbReference type="PANTHER" id="PTHR11346:SF176">
    <property type="entry name" value="32 KDA BETA-GALACTOSIDE-BINDING LECTIN LEC-3"/>
    <property type="match status" value="1"/>
</dbReference>
<comment type="caution">
    <text evidence="4">The sequence shown here is derived from an EMBL/GenBank/DDBJ whole genome shotgun (WGS) entry which is preliminary data.</text>
</comment>
<reference evidence="4 5" key="1">
    <citation type="journal article" date="2019" name="Commun. Biol.">
        <title>The bagworm genome reveals a unique fibroin gene that provides high tensile strength.</title>
        <authorList>
            <person name="Kono N."/>
            <person name="Nakamura H."/>
            <person name="Ohtoshi R."/>
            <person name="Tomita M."/>
            <person name="Numata K."/>
            <person name="Arakawa K."/>
        </authorList>
    </citation>
    <scope>NUCLEOTIDE SEQUENCE [LARGE SCALE GENOMIC DNA]</scope>
</reference>
<keyword evidence="5" id="KW-1185">Reference proteome</keyword>